<keyword evidence="1" id="KW-1133">Transmembrane helix</keyword>
<gene>
    <name evidence="2" type="ORF">C8D82_11833</name>
</gene>
<feature type="transmembrane region" description="Helical" evidence="1">
    <location>
        <begin position="42"/>
        <end position="62"/>
    </location>
</feature>
<name>A0A2U1AUD3_9BACT</name>
<dbReference type="EMBL" id="QEKH01000018">
    <property type="protein sequence ID" value="PVY40034.1"/>
    <property type="molecule type" value="Genomic_DNA"/>
</dbReference>
<dbReference type="Proteomes" id="UP000245959">
    <property type="component" value="Unassembled WGS sequence"/>
</dbReference>
<protein>
    <submittedName>
        <fullName evidence="2">Uncharacterized protein</fullName>
    </submittedName>
</protein>
<proteinExistence type="predicted"/>
<dbReference type="RefSeq" id="WP_116884454.1">
    <property type="nucleotide sequence ID" value="NZ_CAJKCJ010000002.1"/>
</dbReference>
<comment type="caution">
    <text evidence="2">The sequence shown here is derived from an EMBL/GenBank/DDBJ whole genome shotgun (WGS) entry which is preliminary data.</text>
</comment>
<keyword evidence="1" id="KW-0812">Transmembrane</keyword>
<keyword evidence="1" id="KW-0472">Membrane</keyword>
<evidence type="ECO:0000313" key="3">
    <source>
        <dbReference type="Proteomes" id="UP000245959"/>
    </source>
</evidence>
<dbReference type="AlphaFoldDB" id="A0A2U1AUD3"/>
<feature type="transmembrane region" description="Helical" evidence="1">
    <location>
        <begin position="74"/>
        <end position="90"/>
    </location>
</feature>
<sequence length="181" mass="19904">MKKLLKTVKQLLFDQERFPALFRILAALIAGTLLLFKPFAAVRLLSPLSWGFVIAAVLVLFFDGRTSPRKRGRYYFGALAAALLGALLLMRVRGDYLASGSIGIWTLLAGAGFLQGVRRPGLPDVDRGFRLGEGVLTLALGAFFLCRFDRSFIESAPLYALTFFAIAAITAASTRWKRNTI</sequence>
<organism evidence="2 3">
    <name type="scientific">Victivallis vadensis</name>
    <dbReference type="NCBI Taxonomy" id="172901"/>
    <lineage>
        <taxon>Bacteria</taxon>
        <taxon>Pseudomonadati</taxon>
        <taxon>Lentisphaerota</taxon>
        <taxon>Lentisphaeria</taxon>
        <taxon>Victivallales</taxon>
        <taxon>Victivallaceae</taxon>
        <taxon>Victivallis</taxon>
    </lineage>
</organism>
<feature type="transmembrane region" description="Helical" evidence="1">
    <location>
        <begin position="128"/>
        <end position="145"/>
    </location>
</feature>
<feature type="transmembrane region" description="Helical" evidence="1">
    <location>
        <begin position="157"/>
        <end position="176"/>
    </location>
</feature>
<keyword evidence="3" id="KW-1185">Reference proteome</keyword>
<evidence type="ECO:0000256" key="1">
    <source>
        <dbReference type="SAM" id="Phobius"/>
    </source>
</evidence>
<evidence type="ECO:0000313" key="2">
    <source>
        <dbReference type="EMBL" id="PVY40034.1"/>
    </source>
</evidence>
<feature type="transmembrane region" description="Helical" evidence="1">
    <location>
        <begin position="20"/>
        <end position="36"/>
    </location>
</feature>
<reference evidence="2 3" key="1">
    <citation type="submission" date="2018-04" db="EMBL/GenBank/DDBJ databases">
        <title>Genomic Encyclopedia of Type Strains, Phase IV (KMG-IV): sequencing the most valuable type-strain genomes for metagenomic binning, comparative biology and taxonomic classification.</title>
        <authorList>
            <person name="Goeker M."/>
        </authorList>
    </citation>
    <scope>NUCLEOTIDE SEQUENCE [LARGE SCALE GENOMIC DNA]</scope>
    <source>
        <strain evidence="2 3">DSM 14823</strain>
    </source>
</reference>
<feature type="transmembrane region" description="Helical" evidence="1">
    <location>
        <begin position="96"/>
        <end position="116"/>
    </location>
</feature>
<accession>A0A2U1AUD3</accession>
<dbReference type="GeneID" id="78295748"/>